<dbReference type="Proteomes" id="UP001496627">
    <property type="component" value="Unassembled WGS sequence"/>
</dbReference>
<name>A0ABV0LXB1_9HYPH</name>
<protein>
    <submittedName>
        <fullName evidence="1">2'-5' RNA ligase family protein</fullName>
    </submittedName>
</protein>
<dbReference type="Pfam" id="PF13563">
    <property type="entry name" value="2_5_RNA_ligase2"/>
    <property type="match status" value="1"/>
</dbReference>
<comment type="caution">
    <text evidence="1">The sequence shown here is derived from an EMBL/GenBank/DDBJ whole genome shotgun (WGS) entry which is preliminary data.</text>
</comment>
<dbReference type="Gene3D" id="3.90.1140.10">
    <property type="entry name" value="Cyclic phosphodiesterase"/>
    <property type="match status" value="1"/>
</dbReference>
<sequence length="213" mass="24226">MSQSSLPFGEARVPSENAAGLQPSKLFFGLKPTSSLSFRMNRAAARHSLDRTRRPAYPPHLLHMTLLCMEEFRAPPRHLIPAIQKAIGEIGARPIPIALDGSNLFGRKRHLVLTSSTVNRELRGFVRILRNTLSRHNLPRFPLTSFEPHVTVIYDCGHIDLLPVPQPYAWTAGEFLLIYSHYGESRHEEFGRWRFDPDAPPYPSSPEQLRLMI</sequence>
<evidence type="ECO:0000313" key="2">
    <source>
        <dbReference type="Proteomes" id="UP001496627"/>
    </source>
</evidence>
<evidence type="ECO:0000313" key="1">
    <source>
        <dbReference type="EMBL" id="MEQ1404073.1"/>
    </source>
</evidence>
<gene>
    <name evidence="1" type="ORF">ABK249_03930</name>
</gene>
<accession>A0ABV0LXB1</accession>
<reference evidence="1 2" key="1">
    <citation type="submission" date="2024-05" db="EMBL/GenBank/DDBJ databases">
        <title>Neorhizobium sp. Rsf11, a plant growth promoting and heavy metal resistant PAH-degrader.</title>
        <authorList>
            <person name="Golubev S.N."/>
            <person name="Muratova A.Y."/>
            <person name="Markelova M.I."/>
        </authorList>
    </citation>
    <scope>NUCLEOTIDE SEQUENCE [LARGE SCALE GENOMIC DNA]</scope>
    <source>
        <strain evidence="1 2">Rsf11</strain>
    </source>
</reference>
<dbReference type="EMBL" id="JBEAAL010000001">
    <property type="protein sequence ID" value="MEQ1404073.1"/>
    <property type="molecule type" value="Genomic_DNA"/>
</dbReference>
<dbReference type="RefSeq" id="WP_348862281.1">
    <property type="nucleotide sequence ID" value="NZ_JBEAAL010000001.1"/>
</dbReference>
<proteinExistence type="predicted"/>
<dbReference type="SUPFAM" id="SSF55144">
    <property type="entry name" value="LigT-like"/>
    <property type="match status" value="1"/>
</dbReference>
<organism evidence="1 2">
    <name type="scientific">Neorhizobium phenanthreniclasticum</name>
    <dbReference type="NCBI Taxonomy" id="3157917"/>
    <lineage>
        <taxon>Bacteria</taxon>
        <taxon>Pseudomonadati</taxon>
        <taxon>Pseudomonadota</taxon>
        <taxon>Alphaproteobacteria</taxon>
        <taxon>Hyphomicrobiales</taxon>
        <taxon>Rhizobiaceae</taxon>
        <taxon>Rhizobium/Agrobacterium group</taxon>
        <taxon>Neorhizobium</taxon>
    </lineage>
</organism>
<keyword evidence="2" id="KW-1185">Reference proteome</keyword>
<dbReference type="GO" id="GO:0016874">
    <property type="term" value="F:ligase activity"/>
    <property type="evidence" value="ECO:0007669"/>
    <property type="project" value="UniProtKB-KW"/>
</dbReference>
<dbReference type="InterPro" id="IPR009097">
    <property type="entry name" value="Cyclic_Pdiesterase"/>
</dbReference>
<keyword evidence="1" id="KW-0436">Ligase</keyword>